<evidence type="ECO:0000256" key="2">
    <source>
        <dbReference type="ARBA" id="ARBA00022679"/>
    </source>
</evidence>
<dbReference type="Pfam" id="PF00043">
    <property type="entry name" value="GST_C"/>
    <property type="match status" value="1"/>
</dbReference>
<dbReference type="PROSITE" id="PS50405">
    <property type="entry name" value="GST_CTER"/>
    <property type="match status" value="1"/>
</dbReference>
<dbReference type="Proteomes" id="UP000685013">
    <property type="component" value="Chromosome 14"/>
</dbReference>
<evidence type="ECO:0000256" key="4">
    <source>
        <dbReference type="RuleBase" id="RU003494"/>
    </source>
</evidence>
<dbReference type="SFLD" id="SFLDG01152">
    <property type="entry name" value="Main.3:_Omega-_and_Tau-like"/>
    <property type="match status" value="1"/>
</dbReference>
<feature type="domain" description="GST C-terminal" evidence="6">
    <location>
        <begin position="92"/>
        <end position="214"/>
    </location>
</feature>
<dbReference type="EMBL" id="JAGKQH010000014">
    <property type="protein sequence ID" value="KAG6582541.1"/>
    <property type="molecule type" value="Genomic_DNA"/>
</dbReference>
<evidence type="ECO:0000259" key="6">
    <source>
        <dbReference type="PROSITE" id="PS50405"/>
    </source>
</evidence>
<sequence>MGEELKLLVRTSSPYTLRIVWALKLKGLEYDTVYEDHSLANESSLLLEEINSPIHKNLPVLLIHGGKPIAEPLVILEYIDEVWKQNPLLPQDPYQRAVARFWIKFAEDKVLPSTKNAFVWGDTREEAIGKALENWKLLEEELKGKRFFGGESVGIVDIVVGWIAFSLTAMEEMVGPRLVTQERFPLLSKWIAEFSSAPIISENWPSVDQIRRRFYESHPLPQTQPQAEFHGYNYERA</sequence>
<evidence type="ECO:0000313" key="7">
    <source>
        <dbReference type="EMBL" id="KAG6582541.1"/>
    </source>
</evidence>
<dbReference type="InterPro" id="IPR010987">
    <property type="entry name" value="Glutathione-S-Trfase_C-like"/>
</dbReference>
<comment type="similarity">
    <text evidence="4">Belongs to the GST superfamily.</text>
</comment>
<dbReference type="PROSITE" id="PS50404">
    <property type="entry name" value="GST_NTER"/>
    <property type="match status" value="1"/>
</dbReference>
<dbReference type="SFLD" id="SFLDS00019">
    <property type="entry name" value="Glutathione_Transferase_(cytos"/>
    <property type="match status" value="1"/>
</dbReference>
<dbReference type="PANTHER" id="PTHR11260:SF762">
    <property type="entry name" value="GLUTATHIONE TRANSFERASE"/>
    <property type="match status" value="1"/>
</dbReference>
<proteinExistence type="inferred from homology"/>
<dbReference type="CDD" id="cd03185">
    <property type="entry name" value="GST_C_Tau"/>
    <property type="match status" value="1"/>
</dbReference>
<dbReference type="InterPro" id="IPR045073">
    <property type="entry name" value="Omega/Tau-like"/>
</dbReference>
<feature type="domain" description="GST N-terminal" evidence="5">
    <location>
        <begin position="3"/>
        <end position="87"/>
    </location>
</feature>
<dbReference type="InterPro" id="IPR004045">
    <property type="entry name" value="Glutathione_S-Trfase_N"/>
</dbReference>
<dbReference type="InterPro" id="IPR045074">
    <property type="entry name" value="GST_C_Tau"/>
</dbReference>
<keyword evidence="2" id="KW-0808">Transferase</keyword>
<dbReference type="PANTHER" id="PTHR11260">
    <property type="entry name" value="GLUTATHIONE S-TRANSFERASE, GST, SUPERFAMILY, GST DOMAIN CONTAINING"/>
    <property type="match status" value="1"/>
</dbReference>
<organism evidence="7 8">
    <name type="scientific">Cucurbita argyrosperma subsp. sororia</name>
    <dbReference type="NCBI Taxonomy" id="37648"/>
    <lineage>
        <taxon>Eukaryota</taxon>
        <taxon>Viridiplantae</taxon>
        <taxon>Streptophyta</taxon>
        <taxon>Embryophyta</taxon>
        <taxon>Tracheophyta</taxon>
        <taxon>Spermatophyta</taxon>
        <taxon>Magnoliopsida</taxon>
        <taxon>eudicotyledons</taxon>
        <taxon>Gunneridae</taxon>
        <taxon>Pentapetalae</taxon>
        <taxon>rosids</taxon>
        <taxon>fabids</taxon>
        <taxon>Cucurbitales</taxon>
        <taxon>Cucurbitaceae</taxon>
        <taxon>Cucurbiteae</taxon>
        <taxon>Cucurbita</taxon>
    </lineage>
</organism>
<dbReference type="SFLD" id="SFLDG00358">
    <property type="entry name" value="Main_(cytGST)"/>
    <property type="match status" value="1"/>
</dbReference>
<evidence type="ECO:0000259" key="5">
    <source>
        <dbReference type="PROSITE" id="PS50404"/>
    </source>
</evidence>
<dbReference type="FunFam" id="1.20.1050.10:FF:000012">
    <property type="entry name" value="Tau class glutathione S-transferase"/>
    <property type="match status" value="1"/>
</dbReference>
<protein>
    <recommendedName>
        <fullName evidence="1">glutathione transferase</fullName>
        <ecNumber evidence="1">2.5.1.18</ecNumber>
    </recommendedName>
</protein>
<dbReference type="GO" id="GO:0004364">
    <property type="term" value="F:glutathione transferase activity"/>
    <property type="evidence" value="ECO:0007669"/>
    <property type="project" value="UniProtKB-EC"/>
</dbReference>
<gene>
    <name evidence="7" type="primary">HSP26-A</name>
    <name evidence="7" type="ORF">SDJN03_22543</name>
</gene>
<accession>A0AAV6MM66</accession>
<reference evidence="7 8" key="1">
    <citation type="journal article" date="2021" name="Hortic Res">
        <title>The domestication of Cucurbita argyrosperma as revealed by the genome of its wild relative.</title>
        <authorList>
            <person name="Barrera-Redondo J."/>
            <person name="Sanchez-de la Vega G."/>
            <person name="Aguirre-Liguori J.A."/>
            <person name="Castellanos-Morales G."/>
            <person name="Gutierrez-Guerrero Y.T."/>
            <person name="Aguirre-Dugua X."/>
            <person name="Aguirre-Planter E."/>
            <person name="Tenaillon M.I."/>
            <person name="Lira-Saade R."/>
            <person name="Eguiarte L.E."/>
        </authorList>
    </citation>
    <scope>NUCLEOTIDE SEQUENCE [LARGE SCALE GENOMIC DNA]</scope>
    <source>
        <strain evidence="7">JBR-2021</strain>
    </source>
</reference>
<dbReference type="EC" id="2.5.1.18" evidence="1"/>
<dbReference type="InterPro" id="IPR040079">
    <property type="entry name" value="Glutathione_S-Trfase"/>
</dbReference>
<comment type="caution">
    <text evidence="7">The sequence shown here is derived from an EMBL/GenBank/DDBJ whole genome shotgun (WGS) entry which is preliminary data.</text>
</comment>
<comment type="catalytic activity">
    <reaction evidence="3">
        <text>RX + glutathione = an S-substituted glutathione + a halide anion + H(+)</text>
        <dbReference type="Rhea" id="RHEA:16437"/>
        <dbReference type="ChEBI" id="CHEBI:15378"/>
        <dbReference type="ChEBI" id="CHEBI:16042"/>
        <dbReference type="ChEBI" id="CHEBI:17792"/>
        <dbReference type="ChEBI" id="CHEBI:57925"/>
        <dbReference type="ChEBI" id="CHEBI:90779"/>
        <dbReference type="EC" id="2.5.1.18"/>
    </reaction>
</comment>
<dbReference type="AlphaFoldDB" id="A0AAV6MM66"/>
<evidence type="ECO:0000256" key="1">
    <source>
        <dbReference type="ARBA" id="ARBA00012452"/>
    </source>
</evidence>
<name>A0AAV6MM66_9ROSI</name>
<dbReference type="InterPro" id="IPR004046">
    <property type="entry name" value="GST_C"/>
</dbReference>
<dbReference type="GO" id="GO:0006749">
    <property type="term" value="P:glutathione metabolic process"/>
    <property type="evidence" value="ECO:0007669"/>
    <property type="project" value="InterPro"/>
</dbReference>
<feature type="non-terminal residue" evidence="7">
    <location>
        <position position="1"/>
    </location>
</feature>
<dbReference type="Pfam" id="PF02798">
    <property type="entry name" value="GST_N"/>
    <property type="match status" value="1"/>
</dbReference>
<keyword evidence="8" id="KW-1185">Reference proteome</keyword>
<evidence type="ECO:0000256" key="3">
    <source>
        <dbReference type="ARBA" id="ARBA00047960"/>
    </source>
</evidence>
<dbReference type="GO" id="GO:0005737">
    <property type="term" value="C:cytoplasm"/>
    <property type="evidence" value="ECO:0007669"/>
    <property type="project" value="TreeGrafter"/>
</dbReference>
<evidence type="ECO:0000313" key="8">
    <source>
        <dbReference type="Proteomes" id="UP000685013"/>
    </source>
</evidence>